<feature type="compositionally biased region" description="Basic and acidic residues" evidence="1">
    <location>
        <begin position="136"/>
        <end position="149"/>
    </location>
</feature>
<accession>A0A9W6XHV2</accession>
<keyword evidence="3" id="KW-1185">Reference proteome</keyword>
<feature type="compositionally biased region" description="Polar residues" evidence="1">
    <location>
        <begin position="178"/>
        <end position="195"/>
    </location>
</feature>
<evidence type="ECO:0000313" key="3">
    <source>
        <dbReference type="Proteomes" id="UP001165121"/>
    </source>
</evidence>
<evidence type="ECO:0000313" key="2">
    <source>
        <dbReference type="EMBL" id="GMF38852.1"/>
    </source>
</evidence>
<evidence type="ECO:0000256" key="1">
    <source>
        <dbReference type="SAM" id="MobiDB-lite"/>
    </source>
</evidence>
<dbReference type="AlphaFoldDB" id="A0A9W6XHV2"/>
<sequence length="286" mass="32013">MLTPHAFKKLTRALNASFPREQPWTETQVTVKYKNLRSEYLELQWLRAQPGFAPDGRGLGPDWWLDVKTRRPKAHAFKDKLPWIFESRLQAILDDDDGSAAPPQPRRVTIKRQQEEPTEQTGGGAAAAERPVAATETHEQLQPREEVEAPTRALPPKRKRGANAPAGGEPDRDESSRDQQQADEYSHSLSRSVEQSAAAAAGMTRGFQDLITMFQEQSARCRALEQELARRGTDAPSVALAEQRSVLLALARSLEQSTRATADMAQGYRELVTAFVRETDSCRLQR</sequence>
<dbReference type="EMBL" id="BSXT01001121">
    <property type="protein sequence ID" value="GMF38852.1"/>
    <property type="molecule type" value="Genomic_DNA"/>
</dbReference>
<organism evidence="2 3">
    <name type="scientific">Phytophthora fragariaefolia</name>
    <dbReference type="NCBI Taxonomy" id="1490495"/>
    <lineage>
        <taxon>Eukaryota</taxon>
        <taxon>Sar</taxon>
        <taxon>Stramenopiles</taxon>
        <taxon>Oomycota</taxon>
        <taxon>Peronosporomycetes</taxon>
        <taxon>Peronosporales</taxon>
        <taxon>Peronosporaceae</taxon>
        <taxon>Phytophthora</taxon>
    </lineage>
</organism>
<feature type="region of interest" description="Disordered" evidence="1">
    <location>
        <begin position="94"/>
        <end position="197"/>
    </location>
</feature>
<comment type="caution">
    <text evidence="2">The sequence shown here is derived from an EMBL/GenBank/DDBJ whole genome shotgun (WGS) entry which is preliminary data.</text>
</comment>
<dbReference type="OrthoDB" id="164907at2759"/>
<gene>
    <name evidence="2" type="ORF">Pfra01_001134100</name>
</gene>
<proteinExistence type="predicted"/>
<dbReference type="Proteomes" id="UP001165121">
    <property type="component" value="Unassembled WGS sequence"/>
</dbReference>
<protein>
    <submittedName>
        <fullName evidence="2">Unnamed protein product</fullName>
    </submittedName>
</protein>
<name>A0A9W6XHV2_9STRA</name>
<reference evidence="2" key="1">
    <citation type="submission" date="2023-04" db="EMBL/GenBank/DDBJ databases">
        <title>Phytophthora fragariaefolia NBRC 109709.</title>
        <authorList>
            <person name="Ichikawa N."/>
            <person name="Sato H."/>
            <person name="Tonouchi N."/>
        </authorList>
    </citation>
    <scope>NUCLEOTIDE SEQUENCE</scope>
    <source>
        <strain evidence="2">NBRC 109709</strain>
    </source>
</reference>